<evidence type="ECO:0000256" key="1">
    <source>
        <dbReference type="SAM" id="MobiDB-lite"/>
    </source>
</evidence>
<dbReference type="KEGG" id="zro:ZYRO0G04818g"/>
<dbReference type="Proteomes" id="UP000008536">
    <property type="component" value="Chromosome G"/>
</dbReference>
<dbReference type="GO" id="GO:0031578">
    <property type="term" value="P:mitotic spindle orientation checkpoint signaling"/>
    <property type="evidence" value="ECO:0007669"/>
    <property type="project" value="TreeGrafter"/>
</dbReference>
<dbReference type="STRING" id="559307.C5DZI9"/>
<feature type="region of interest" description="Disordered" evidence="1">
    <location>
        <begin position="168"/>
        <end position="187"/>
    </location>
</feature>
<name>C5DZI9_ZYGRC</name>
<feature type="compositionally biased region" description="Acidic residues" evidence="1">
    <location>
        <begin position="10"/>
        <end position="20"/>
    </location>
</feature>
<dbReference type="GO" id="GO:0044732">
    <property type="term" value="C:mitotic spindle pole body"/>
    <property type="evidence" value="ECO:0007669"/>
    <property type="project" value="TreeGrafter"/>
</dbReference>
<feature type="compositionally biased region" description="Basic and acidic residues" evidence="1">
    <location>
        <begin position="298"/>
        <end position="315"/>
    </location>
</feature>
<dbReference type="PANTHER" id="PTHR35140">
    <property type="entry name" value="MITOTIC CHECK POINT PROTEIN BFA1"/>
    <property type="match status" value="1"/>
</dbReference>
<proteinExistence type="predicted"/>
<feature type="compositionally biased region" description="Polar residues" evidence="1">
    <location>
        <begin position="175"/>
        <end position="187"/>
    </location>
</feature>
<dbReference type="EMBL" id="CU928179">
    <property type="protein sequence ID" value="CAR29273.1"/>
    <property type="molecule type" value="Genomic_DNA"/>
</dbReference>
<dbReference type="GO" id="GO:0005096">
    <property type="term" value="F:GTPase activator activity"/>
    <property type="evidence" value="ECO:0007669"/>
    <property type="project" value="InterPro"/>
</dbReference>
<feature type="compositionally biased region" description="Basic residues" evidence="1">
    <location>
        <begin position="415"/>
        <end position="427"/>
    </location>
</feature>
<dbReference type="HOGENOM" id="CLU_037140_0_0_1"/>
<feature type="region of interest" description="Disordered" evidence="1">
    <location>
        <begin position="398"/>
        <end position="429"/>
    </location>
</feature>
<feature type="region of interest" description="Disordered" evidence="1">
    <location>
        <begin position="109"/>
        <end position="136"/>
    </location>
</feature>
<organism evidence="2 3">
    <name type="scientific">Zygosaccharomyces rouxii (strain ATCC 2623 / CBS 732 / NBRC 1130 / NCYC 568 / NRRL Y-229)</name>
    <dbReference type="NCBI Taxonomy" id="559307"/>
    <lineage>
        <taxon>Eukaryota</taxon>
        <taxon>Fungi</taxon>
        <taxon>Dikarya</taxon>
        <taxon>Ascomycota</taxon>
        <taxon>Saccharomycotina</taxon>
        <taxon>Saccharomycetes</taxon>
        <taxon>Saccharomycetales</taxon>
        <taxon>Saccharomycetaceae</taxon>
        <taxon>Zygosaccharomyces</taxon>
    </lineage>
</organism>
<dbReference type="AlphaFoldDB" id="C5DZI9"/>
<protein>
    <submittedName>
        <fullName evidence="2">ZYRO0G04818p</fullName>
    </submittedName>
</protein>
<dbReference type="InterPro" id="IPR034586">
    <property type="entry name" value="Bfa1/Byr4"/>
</dbReference>
<feature type="compositionally biased region" description="Low complexity" evidence="1">
    <location>
        <begin position="110"/>
        <end position="130"/>
    </location>
</feature>
<dbReference type="FunCoup" id="C5DZI9">
    <property type="interactions" value="358"/>
</dbReference>
<keyword evidence="3" id="KW-1185">Reference proteome</keyword>
<feature type="compositionally biased region" description="Polar residues" evidence="1">
    <location>
        <begin position="49"/>
        <end position="62"/>
    </location>
</feature>
<gene>
    <name evidence="2" type="ordered locus">ZYRO0G04818g</name>
</gene>
<feature type="region of interest" description="Disordered" evidence="1">
    <location>
        <begin position="298"/>
        <end position="339"/>
    </location>
</feature>
<sequence>MSIRPVNLDEFPETSFEDMESTFGKINTNQDQEPAPVSPLGRNHGVLPTPSSASSNGTTFSISKGKRLSVGSSSRTDEEGEEDEDDFLNDFQEFQGKKDDIDDAFKTYFNLNDNDNNTNNNNNDNNNKDNSGPRKRKSIDFIKDFDEKLNLRSSRGSSRLRQRQSMMELKPHLKPSSSFSRIPNSLSAGDLRIRPNASVRFKKSMPALSNFNGMIREEDELEDDLPTLKRPQRFLDNFEEAREEEEQDDKDFVFDESLIQPQFLNRAPESPLRLSPSQYDIIRDDTLLTPRLHRRHRDWNSKDQLDSFKERRKSEQQQQHQQKQRRKGYHHHNRPQTASRIQIIKQEIDQNTPIKNGSMYYNPKTMKWEGNEHILDKFNKLESQDEKPLLIRARTSAQEPLNSATDGSHIEKISKRNSNRGKSKQSHQRIVGKMMFDEENLKWVNIDEDEEDADPFANVEDVAPLPTAPGFDGAHDENTLKAPSSGANNNGNKHISPFLRSHSQILPSGANSLDRLNSSATTRYHSVGFTRSDNTNPQFQLNSRQLEKFWHEENKWNRKVGAWFIMGDSSDAQPGDLADFNEVKNPRSFMYEIRNMVLNSTR</sequence>
<reference evidence="2 3" key="1">
    <citation type="journal article" date="2009" name="Genome Res.">
        <title>Comparative genomics of protoploid Saccharomycetaceae.</title>
        <authorList>
            <consortium name="The Genolevures Consortium"/>
            <person name="Souciet J.-L."/>
            <person name="Dujon B."/>
            <person name="Gaillardin C."/>
            <person name="Johnston M."/>
            <person name="Baret P.V."/>
            <person name="Cliften P."/>
            <person name="Sherman D.J."/>
            <person name="Weissenbach J."/>
            <person name="Westhof E."/>
            <person name="Wincker P."/>
            <person name="Jubin C."/>
            <person name="Poulain J."/>
            <person name="Barbe V."/>
            <person name="Segurens B."/>
            <person name="Artiguenave F."/>
            <person name="Anthouard V."/>
            <person name="Vacherie B."/>
            <person name="Val M.-E."/>
            <person name="Fulton R.S."/>
            <person name="Minx P."/>
            <person name="Wilson R."/>
            <person name="Durrens P."/>
            <person name="Jean G."/>
            <person name="Marck C."/>
            <person name="Martin T."/>
            <person name="Nikolski M."/>
            <person name="Rolland T."/>
            <person name="Seret M.-L."/>
            <person name="Casaregola S."/>
            <person name="Despons L."/>
            <person name="Fairhead C."/>
            <person name="Fischer G."/>
            <person name="Lafontaine I."/>
            <person name="Leh V."/>
            <person name="Lemaire M."/>
            <person name="de Montigny J."/>
            <person name="Neuveglise C."/>
            <person name="Thierry A."/>
            <person name="Blanc-Lenfle I."/>
            <person name="Bleykasten C."/>
            <person name="Diffels J."/>
            <person name="Fritsch E."/>
            <person name="Frangeul L."/>
            <person name="Goeffon A."/>
            <person name="Jauniaux N."/>
            <person name="Kachouri-Lafond R."/>
            <person name="Payen C."/>
            <person name="Potier S."/>
            <person name="Pribylova L."/>
            <person name="Ozanne C."/>
            <person name="Richard G.-F."/>
            <person name="Sacerdot C."/>
            <person name="Straub M.-L."/>
            <person name="Talla E."/>
        </authorList>
    </citation>
    <scope>NUCLEOTIDE SEQUENCE [LARGE SCALE GENOMIC DNA]</scope>
    <source>
        <strain evidence="2 3">ATCC 2623 / CBS 732 / BCRC 21506 / NBRC 1130 / NCYC 568 / NRRL Y-229</strain>
    </source>
</reference>
<accession>C5DZI9</accession>
<evidence type="ECO:0000313" key="3">
    <source>
        <dbReference type="Proteomes" id="UP000008536"/>
    </source>
</evidence>
<feature type="compositionally biased region" description="Basic residues" evidence="1">
    <location>
        <begin position="322"/>
        <end position="334"/>
    </location>
</feature>
<dbReference type="InParanoid" id="C5DZI9"/>
<dbReference type="PANTHER" id="PTHR35140:SF1">
    <property type="entry name" value="MITOTIC CHECK POINT PROTEIN BFA1"/>
    <property type="match status" value="1"/>
</dbReference>
<feature type="region of interest" description="Disordered" evidence="1">
    <location>
        <begin position="1"/>
        <end position="85"/>
    </location>
</feature>
<dbReference type="GO" id="GO:1990334">
    <property type="term" value="C:Bfa1-Bub2 complex"/>
    <property type="evidence" value="ECO:0007669"/>
    <property type="project" value="InterPro"/>
</dbReference>
<evidence type="ECO:0000313" key="2">
    <source>
        <dbReference type="EMBL" id="CAR29273.1"/>
    </source>
</evidence>